<dbReference type="Proteomes" id="UP000199564">
    <property type="component" value="Unassembled WGS sequence"/>
</dbReference>
<keyword evidence="2" id="KW-0378">Hydrolase</keyword>
<sequence>MCKKLSFWLFLFLINLLASAQSKRPNVIFILADDMGYGDLGITGQEKFQTPNIDQLAKDGILFTQHYAGSTVCAPSRSAFLTGLHTGHTPIRGNKEMQPEGQYPLPDSLMTIPKLFKQAGYTTAAFGKWGLGFPESSGSPENQGIDEFFGYNCQRLAHRYYPEYLWKNGEKLFLEGNDWTEKNTYAPDLIHQEALNFIKKQDSGKPFFLYIPLIIPHAELAASSDARVEKYHQKFGPEKAHIAGKGGDYGPEMNLGGYQSNPYPRATFTAMMEEMDLQIGEIVQLLKERGLDENTLIIFTTDNGPHLEGGHDPEFFNSNGPFRGFKRDLNEGGIRVPLIMRWPSVISGGRVSEHASAFWDFLPTFSAMLGIQLDQETDGVSMFPTLINQGKQNTHEYLYWEFIEQGGKQAIRKGNWKGVRTGLQKNPDAALELYDLETDPEEKYNLAEKYPEIVRELMQDLSQARTINPVFQLFPGEK</sequence>
<name>A0A1I5IJX2_9BACT</name>
<dbReference type="AlphaFoldDB" id="A0A1I5IJX2"/>
<comment type="similarity">
    <text evidence="1">Belongs to the sulfatase family.</text>
</comment>
<evidence type="ECO:0000256" key="1">
    <source>
        <dbReference type="ARBA" id="ARBA00008779"/>
    </source>
</evidence>
<evidence type="ECO:0000313" key="5">
    <source>
        <dbReference type="EMBL" id="SFO60516.1"/>
    </source>
</evidence>
<dbReference type="RefSeq" id="WP_091655016.1">
    <property type="nucleotide sequence ID" value="NZ_FOVW01000009.1"/>
</dbReference>
<protein>
    <submittedName>
        <fullName evidence="5">Arylsulfatase A</fullName>
    </submittedName>
</protein>
<dbReference type="GO" id="GO:0004065">
    <property type="term" value="F:arylsulfatase activity"/>
    <property type="evidence" value="ECO:0007669"/>
    <property type="project" value="TreeGrafter"/>
</dbReference>
<accession>A0A1I5IJX2</accession>
<feature type="signal peptide" evidence="3">
    <location>
        <begin position="1"/>
        <end position="20"/>
    </location>
</feature>
<reference evidence="6" key="1">
    <citation type="submission" date="2016-10" db="EMBL/GenBank/DDBJ databases">
        <authorList>
            <person name="Varghese N."/>
            <person name="Submissions S."/>
        </authorList>
    </citation>
    <scope>NUCLEOTIDE SEQUENCE [LARGE SCALE GENOMIC DNA]</scope>
    <source>
        <strain evidence="6">DSM 15282</strain>
    </source>
</reference>
<dbReference type="InterPro" id="IPR017850">
    <property type="entry name" value="Alkaline_phosphatase_core_sf"/>
</dbReference>
<dbReference type="Gene3D" id="3.40.720.10">
    <property type="entry name" value="Alkaline Phosphatase, subunit A"/>
    <property type="match status" value="1"/>
</dbReference>
<keyword evidence="3" id="KW-0732">Signal</keyword>
<feature type="chain" id="PRO_5011527408" evidence="3">
    <location>
        <begin position="21"/>
        <end position="478"/>
    </location>
</feature>
<dbReference type="PANTHER" id="PTHR42693:SF53">
    <property type="entry name" value="ENDO-4-O-SULFATASE"/>
    <property type="match status" value="1"/>
</dbReference>
<dbReference type="SUPFAM" id="SSF53649">
    <property type="entry name" value="Alkaline phosphatase-like"/>
    <property type="match status" value="1"/>
</dbReference>
<dbReference type="CDD" id="cd16145">
    <property type="entry name" value="ARS_like"/>
    <property type="match status" value="1"/>
</dbReference>
<dbReference type="EMBL" id="FOVW01000009">
    <property type="protein sequence ID" value="SFO60516.1"/>
    <property type="molecule type" value="Genomic_DNA"/>
</dbReference>
<evidence type="ECO:0000259" key="4">
    <source>
        <dbReference type="Pfam" id="PF00884"/>
    </source>
</evidence>
<dbReference type="InterPro" id="IPR000917">
    <property type="entry name" value="Sulfatase_N"/>
</dbReference>
<dbReference type="STRING" id="226506.SAMN04488519_10921"/>
<gene>
    <name evidence="5" type="ORF">SAMN04488519_10921</name>
</gene>
<evidence type="ECO:0000256" key="2">
    <source>
        <dbReference type="ARBA" id="ARBA00022801"/>
    </source>
</evidence>
<dbReference type="PANTHER" id="PTHR42693">
    <property type="entry name" value="ARYLSULFATASE FAMILY MEMBER"/>
    <property type="match status" value="1"/>
</dbReference>
<keyword evidence="6" id="KW-1185">Reference proteome</keyword>
<dbReference type="Gene3D" id="3.30.1120.10">
    <property type="match status" value="1"/>
</dbReference>
<organism evidence="5 6">
    <name type="scientific">Algoriphagus ornithinivorans</name>
    <dbReference type="NCBI Taxonomy" id="226506"/>
    <lineage>
        <taxon>Bacteria</taxon>
        <taxon>Pseudomonadati</taxon>
        <taxon>Bacteroidota</taxon>
        <taxon>Cytophagia</taxon>
        <taxon>Cytophagales</taxon>
        <taxon>Cyclobacteriaceae</taxon>
        <taxon>Algoriphagus</taxon>
    </lineage>
</organism>
<dbReference type="Pfam" id="PF00884">
    <property type="entry name" value="Sulfatase"/>
    <property type="match status" value="1"/>
</dbReference>
<dbReference type="InterPro" id="IPR050738">
    <property type="entry name" value="Sulfatase"/>
</dbReference>
<feature type="domain" description="Sulfatase N-terminal" evidence="4">
    <location>
        <begin position="25"/>
        <end position="371"/>
    </location>
</feature>
<proteinExistence type="inferred from homology"/>
<evidence type="ECO:0000256" key="3">
    <source>
        <dbReference type="SAM" id="SignalP"/>
    </source>
</evidence>
<evidence type="ECO:0000313" key="6">
    <source>
        <dbReference type="Proteomes" id="UP000199564"/>
    </source>
</evidence>